<proteinExistence type="predicted"/>
<dbReference type="Pfam" id="PF04248">
    <property type="entry name" value="NTP_transf_9"/>
    <property type="match status" value="1"/>
</dbReference>
<dbReference type="RefSeq" id="WP_073679524.1">
    <property type="nucleotide sequence ID" value="NZ_CP092364.2"/>
</dbReference>
<keyword evidence="3" id="KW-1185">Reference proteome</keyword>
<dbReference type="EMBL" id="JAHBOM010000015">
    <property type="protein sequence ID" value="MBU8825229.1"/>
    <property type="molecule type" value="Genomic_DNA"/>
</dbReference>
<dbReference type="InterPro" id="IPR007361">
    <property type="entry name" value="DUF427"/>
</dbReference>
<comment type="caution">
    <text evidence="2">The sequence shown here is derived from an EMBL/GenBank/DDBJ whole genome shotgun (WGS) entry which is preliminary data.</text>
</comment>
<evidence type="ECO:0000259" key="1">
    <source>
        <dbReference type="Pfam" id="PF04248"/>
    </source>
</evidence>
<dbReference type="PANTHER" id="PTHR34310:SF9">
    <property type="entry name" value="BLR5716 PROTEIN"/>
    <property type="match status" value="1"/>
</dbReference>
<sequence>MAVKMGDLFAANLESLRYQPTAKRIRACLGGEPVVDTCAAVLVWEPRRIVPTYAVPRAAVSAQLVPAGGECGDDEIPGFLDPSVPFAAHTCPGTGFDVIAGGENGPAAAFTPDDPDLAEYVILDFESFEWREEDEAVVAHPHDPFHRIDIRRSRRHIRIELDGRPLAESAHPMLLFETGLPTRFYLPYDDVVTPLELSETVTYCAYKGRASYYSVPDGPSDLAWTYHEPLHDAIPVRDRICFFDERVDVIVDGERQDRPVTPWSAQPN</sequence>
<dbReference type="InterPro" id="IPR038694">
    <property type="entry name" value="DUF427_sf"/>
</dbReference>
<dbReference type="Gene3D" id="2.170.150.40">
    <property type="entry name" value="Domain of unknown function (DUF427)"/>
    <property type="match status" value="1"/>
</dbReference>
<feature type="domain" description="DUF427" evidence="1">
    <location>
        <begin position="157"/>
        <end position="244"/>
    </location>
</feature>
<evidence type="ECO:0000313" key="3">
    <source>
        <dbReference type="Proteomes" id="UP000696413"/>
    </source>
</evidence>
<dbReference type="PANTHER" id="PTHR34310">
    <property type="entry name" value="DUF427 DOMAIN PROTEIN (AFU_ORTHOLOGUE AFUA_3G02220)"/>
    <property type="match status" value="1"/>
</dbReference>
<reference evidence="2 3" key="1">
    <citation type="submission" date="2021-05" db="EMBL/GenBank/DDBJ databases">
        <title>Draft Genome Sequences of Clinical Respiratory Isolates of Mycobacterium goodii Recovered in Ireland.</title>
        <authorList>
            <person name="Flanagan P.R."/>
            <person name="Mok S."/>
            <person name="Roycroft E."/>
            <person name="Rogers T.R."/>
            <person name="Fitzgibbon M."/>
        </authorList>
    </citation>
    <scope>NUCLEOTIDE SEQUENCE [LARGE SCALE GENOMIC DNA]</scope>
    <source>
        <strain evidence="2 3">14IE55</strain>
    </source>
</reference>
<protein>
    <submittedName>
        <fullName evidence="2">DUF427 domain-containing protein</fullName>
    </submittedName>
</protein>
<evidence type="ECO:0000313" key="2">
    <source>
        <dbReference type="EMBL" id="MBU8825229.1"/>
    </source>
</evidence>
<gene>
    <name evidence="2" type="ORF">KL859_20450</name>
</gene>
<organism evidence="2 3">
    <name type="scientific">Mycolicibacterium goodii</name>
    <name type="common">Mycobacterium goodii</name>
    <dbReference type="NCBI Taxonomy" id="134601"/>
    <lineage>
        <taxon>Bacteria</taxon>
        <taxon>Bacillati</taxon>
        <taxon>Actinomycetota</taxon>
        <taxon>Actinomycetes</taxon>
        <taxon>Mycobacteriales</taxon>
        <taxon>Mycobacteriaceae</taxon>
        <taxon>Mycolicibacterium</taxon>
    </lineage>
</organism>
<accession>A0ABS6HRA7</accession>
<dbReference type="Proteomes" id="UP000696413">
    <property type="component" value="Unassembled WGS sequence"/>
</dbReference>
<name>A0ABS6HRA7_MYCGD</name>